<evidence type="ECO:0000256" key="3">
    <source>
        <dbReference type="ARBA" id="ARBA00022679"/>
    </source>
</evidence>
<comment type="catalytic activity">
    <reaction evidence="10">
        <text>L-seryl-[protein] + ATP = O-phospho-L-seryl-[protein] + ADP + H(+)</text>
        <dbReference type="Rhea" id="RHEA:17989"/>
        <dbReference type="Rhea" id="RHEA-COMP:9863"/>
        <dbReference type="Rhea" id="RHEA-COMP:11604"/>
        <dbReference type="ChEBI" id="CHEBI:15378"/>
        <dbReference type="ChEBI" id="CHEBI:29999"/>
        <dbReference type="ChEBI" id="CHEBI:30616"/>
        <dbReference type="ChEBI" id="CHEBI:83421"/>
        <dbReference type="ChEBI" id="CHEBI:456216"/>
    </reaction>
</comment>
<dbReference type="Proteomes" id="UP000288805">
    <property type="component" value="Unassembled WGS sequence"/>
</dbReference>
<feature type="signal peptide" evidence="12">
    <location>
        <begin position="1"/>
        <end position="31"/>
    </location>
</feature>
<keyword evidence="5" id="KW-0677">Repeat</keyword>
<name>A0A438J636_VITVI</name>
<dbReference type="Pfam" id="PF01657">
    <property type="entry name" value="Stress-antifung"/>
    <property type="match status" value="1"/>
</dbReference>
<reference evidence="14 15" key="1">
    <citation type="journal article" date="2018" name="PLoS Genet.">
        <title>Population sequencing reveals clonal diversity and ancestral inbreeding in the grapevine cultivar Chardonnay.</title>
        <authorList>
            <person name="Roach M.J."/>
            <person name="Johnson D.L."/>
            <person name="Bohlmann J."/>
            <person name="van Vuuren H.J."/>
            <person name="Jones S.J."/>
            <person name="Pretorius I.S."/>
            <person name="Schmidt S.A."/>
            <person name="Borneman A.R."/>
        </authorList>
    </citation>
    <scope>NUCLEOTIDE SEQUENCE [LARGE SCALE GENOMIC DNA]</scope>
    <source>
        <strain evidence="15">cv. Chardonnay</strain>
        <tissue evidence="14">Leaf</tissue>
    </source>
</reference>
<dbReference type="GO" id="GO:0005524">
    <property type="term" value="F:ATP binding"/>
    <property type="evidence" value="ECO:0007669"/>
    <property type="project" value="UniProtKB-KW"/>
</dbReference>
<dbReference type="InterPro" id="IPR052059">
    <property type="entry name" value="CR_Ser/Thr_kinase"/>
</dbReference>
<evidence type="ECO:0000256" key="6">
    <source>
        <dbReference type="ARBA" id="ARBA00022741"/>
    </source>
</evidence>
<evidence type="ECO:0000256" key="11">
    <source>
        <dbReference type="ARBA" id="ARBA00047951"/>
    </source>
</evidence>
<dbReference type="Gene3D" id="3.30.200.20">
    <property type="entry name" value="Phosphorylase Kinase, domain 1"/>
    <property type="match status" value="1"/>
</dbReference>
<evidence type="ECO:0000259" key="13">
    <source>
        <dbReference type="PROSITE" id="PS51473"/>
    </source>
</evidence>
<proteinExistence type="predicted"/>
<evidence type="ECO:0000256" key="10">
    <source>
        <dbReference type="ARBA" id="ARBA00047558"/>
    </source>
</evidence>
<dbReference type="InterPro" id="IPR011009">
    <property type="entry name" value="Kinase-like_dom_sf"/>
</dbReference>
<keyword evidence="2" id="KW-0597">Phosphoprotein</keyword>
<comment type="catalytic activity">
    <reaction evidence="11">
        <text>L-threonyl-[protein] + ATP = O-phospho-L-threonyl-[protein] + ADP + H(+)</text>
        <dbReference type="Rhea" id="RHEA:46608"/>
        <dbReference type="Rhea" id="RHEA-COMP:11060"/>
        <dbReference type="Rhea" id="RHEA-COMP:11605"/>
        <dbReference type="ChEBI" id="CHEBI:15378"/>
        <dbReference type="ChEBI" id="CHEBI:30013"/>
        <dbReference type="ChEBI" id="CHEBI:30616"/>
        <dbReference type="ChEBI" id="CHEBI:61977"/>
        <dbReference type="ChEBI" id="CHEBI:456216"/>
    </reaction>
</comment>
<dbReference type="InterPro" id="IPR038408">
    <property type="entry name" value="GNK2_sf"/>
</dbReference>
<sequence length="264" mass="29680">MKTKKANPAAPSPSLLLLFIIILSVIELSTGDPRSRIIQIMCEKQLEHDLTIFVHNFVLMMKNISDQMRTSGFGVAISGSGPDTNYGLVQCYGDLSVLDCVLCYAETRTVLPRCFPFTGGRIYLDGCFMQAQNCSLIEEYTGPSDYASCGNETERTPRSRRRALNTGCFMRYSDTDFLNKEPDNGSSTGSNDAIKLVKTLHDSSLNFKYATLEKATRSFDNANKLGQGGFGTVYKSWLMKERLPWRLFFNNRHKAADFYNEVNM</sequence>
<evidence type="ECO:0000256" key="4">
    <source>
        <dbReference type="ARBA" id="ARBA00022729"/>
    </source>
</evidence>
<accession>A0A438J636</accession>
<evidence type="ECO:0000256" key="7">
    <source>
        <dbReference type="ARBA" id="ARBA00022777"/>
    </source>
</evidence>
<comment type="caution">
    <text evidence="14">The sequence shown here is derived from an EMBL/GenBank/DDBJ whole genome shotgun (WGS) entry which is preliminary data.</text>
</comment>
<keyword evidence="9 14" id="KW-0675">Receptor</keyword>
<dbReference type="SUPFAM" id="SSF56112">
    <property type="entry name" value="Protein kinase-like (PK-like)"/>
    <property type="match status" value="1"/>
</dbReference>
<keyword evidence="3" id="KW-0808">Transferase</keyword>
<dbReference type="FunFam" id="3.30.430.20:FF:000005">
    <property type="entry name" value="Cysteine-rich receptor-like protein kinase 2"/>
    <property type="match status" value="1"/>
</dbReference>
<evidence type="ECO:0000256" key="1">
    <source>
        <dbReference type="ARBA" id="ARBA00022527"/>
    </source>
</evidence>
<feature type="chain" id="PRO_5019032265" evidence="12">
    <location>
        <begin position="32"/>
        <end position="264"/>
    </location>
</feature>
<keyword evidence="1" id="KW-0723">Serine/threonine-protein kinase</keyword>
<dbReference type="Gene3D" id="3.30.430.20">
    <property type="entry name" value="Gnk2 domain, C-X8-C-X2-C motif"/>
    <property type="match status" value="1"/>
</dbReference>
<dbReference type="EMBL" id="QGNW01000061">
    <property type="protein sequence ID" value="RVX04425.1"/>
    <property type="molecule type" value="Genomic_DNA"/>
</dbReference>
<evidence type="ECO:0000313" key="14">
    <source>
        <dbReference type="EMBL" id="RVX04425.1"/>
    </source>
</evidence>
<keyword evidence="7 14" id="KW-0418">Kinase</keyword>
<dbReference type="PANTHER" id="PTHR47973">
    <property type="entry name" value="CYSTEINE-RICH RECEPTOR-LIKE PROTEIN KINASE 3"/>
    <property type="match status" value="1"/>
</dbReference>
<gene>
    <name evidence="14" type="primary">CRK2_1</name>
    <name evidence="14" type="ORF">CK203_018544</name>
</gene>
<evidence type="ECO:0000256" key="12">
    <source>
        <dbReference type="SAM" id="SignalP"/>
    </source>
</evidence>
<evidence type="ECO:0000313" key="15">
    <source>
        <dbReference type="Proteomes" id="UP000288805"/>
    </source>
</evidence>
<evidence type="ECO:0000256" key="8">
    <source>
        <dbReference type="ARBA" id="ARBA00022840"/>
    </source>
</evidence>
<keyword evidence="4 12" id="KW-0732">Signal</keyword>
<dbReference type="AlphaFoldDB" id="A0A438J636"/>
<keyword evidence="6" id="KW-0547">Nucleotide-binding</keyword>
<keyword evidence="8" id="KW-0067">ATP-binding</keyword>
<feature type="domain" description="Gnk2-homologous" evidence="13">
    <location>
        <begin position="35"/>
        <end position="136"/>
    </location>
</feature>
<protein>
    <submittedName>
        <fullName evidence="14">Cysteine-rich receptor-like protein kinase 2</fullName>
    </submittedName>
</protein>
<dbReference type="GO" id="GO:0004674">
    <property type="term" value="F:protein serine/threonine kinase activity"/>
    <property type="evidence" value="ECO:0007669"/>
    <property type="project" value="UniProtKB-KW"/>
</dbReference>
<evidence type="ECO:0000256" key="2">
    <source>
        <dbReference type="ARBA" id="ARBA00022553"/>
    </source>
</evidence>
<dbReference type="CDD" id="cd23509">
    <property type="entry name" value="Gnk2-like"/>
    <property type="match status" value="1"/>
</dbReference>
<evidence type="ECO:0000256" key="9">
    <source>
        <dbReference type="ARBA" id="ARBA00023170"/>
    </source>
</evidence>
<evidence type="ECO:0000256" key="5">
    <source>
        <dbReference type="ARBA" id="ARBA00022737"/>
    </source>
</evidence>
<dbReference type="InterPro" id="IPR002902">
    <property type="entry name" value="GNK2"/>
</dbReference>
<organism evidence="14 15">
    <name type="scientific">Vitis vinifera</name>
    <name type="common">Grape</name>
    <dbReference type="NCBI Taxonomy" id="29760"/>
    <lineage>
        <taxon>Eukaryota</taxon>
        <taxon>Viridiplantae</taxon>
        <taxon>Streptophyta</taxon>
        <taxon>Embryophyta</taxon>
        <taxon>Tracheophyta</taxon>
        <taxon>Spermatophyta</taxon>
        <taxon>Magnoliopsida</taxon>
        <taxon>eudicotyledons</taxon>
        <taxon>Gunneridae</taxon>
        <taxon>Pentapetalae</taxon>
        <taxon>rosids</taxon>
        <taxon>Vitales</taxon>
        <taxon>Vitaceae</taxon>
        <taxon>Viteae</taxon>
        <taxon>Vitis</taxon>
    </lineage>
</organism>
<dbReference type="PROSITE" id="PS51473">
    <property type="entry name" value="GNK2"/>
    <property type="match status" value="1"/>
</dbReference>